<comment type="similarity">
    <text evidence="1">Belongs to the DnaB/DnaD family.</text>
</comment>
<dbReference type="OrthoDB" id="2082007at2"/>
<feature type="domain" description="Replicative helicase loading/DNA remodeling protein DnaB N-terminal winged helix" evidence="4">
    <location>
        <begin position="6"/>
        <end position="187"/>
    </location>
</feature>
<keyword evidence="6" id="KW-1185">Reference proteome</keyword>
<reference evidence="5 6" key="1">
    <citation type="submission" date="2019-08" db="EMBL/GenBank/DDBJ databases">
        <title>In-depth cultivation of the pig gut microbiome towards novel bacterial diversity and tailored functional studies.</title>
        <authorList>
            <person name="Wylensek D."/>
            <person name="Hitch T.C.A."/>
            <person name="Clavel T."/>
        </authorList>
    </citation>
    <scope>NUCLEOTIDE SEQUENCE [LARGE SCALE GENOMIC DNA]</scope>
    <source>
        <strain evidence="5 6">Bifido-178-WT-2B</strain>
    </source>
</reference>
<feature type="region of interest" description="Disordered" evidence="2">
    <location>
        <begin position="395"/>
        <end position="446"/>
    </location>
</feature>
<keyword evidence="5" id="KW-0547">Nucleotide-binding</keyword>
<sequence length="446" mass="50685">MFESSNPKQRYLVINRVALTSKQERVLIKLYQPLVASLGVAVYQTLIEEYDPFQMLADAPALYFLQEQLDCSLGDLFKALHKLEAVGLLTTYLSENVRLGQLLAFKLKEVPEASEFFNTSLLASLLKEKVGSYRFSRLSQDFAKQAKREEKQLQNLRDVSASFFEVFRLPDEEAITPSAEVQQAAQENEAAASDAAQVNVRQVDWQFLKDCFAVYHIDPSEIDRQKDQIQAVMATYGLSEQEFVDESLPSLHGTSKLDVGKIGRSLTYNYKANHRRQQVKNSLAKSEGGQVSVDQRDRQLLQLAKSKAPAQFLNYMKDRKGGFTTKSEYQVINDLSWKVGFSPEMLNILIYTCLHYQPVLSLSLAERIANDWMQHKLATPEAALAYIRQRSQNKQTTTRYYGPRQVEKGTDWSKKQAEQVDVTPEQLAALLDDEDEKKAGGKPEDK</sequence>
<keyword evidence="5" id="KW-0067">ATP-binding</keyword>
<dbReference type="EMBL" id="VUMX01000028">
    <property type="protein sequence ID" value="MST87697.1"/>
    <property type="molecule type" value="Genomic_DNA"/>
</dbReference>
<organism evidence="5 6">
    <name type="scientific">Lactobacillus porci</name>
    <dbReference type="NCBI Taxonomy" id="2012477"/>
    <lineage>
        <taxon>Bacteria</taxon>
        <taxon>Bacillati</taxon>
        <taxon>Bacillota</taxon>
        <taxon>Bacilli</taxon>
        <taxon>Lactobacillales</taxon>
        <taxon>Lactobacillaceae</taxon>
        <taxon>Lactobacillus</taxon>
    </lineage>
</organism>
<keyword evidence="5" id="KW-0378">Hydrolase</keyword>
<evidence type="ECO:0000256" key="2">
    <source>
        <dbReference type="SAM" id="MobiDB-lite"/>
    </source>
</evidence>
<dbReference type="Pfam" id="PF07261">
    <property type="entry name" value="DnaB_2"/>
    <property type="match status" value="1"/>
</dbReference>
<evidence type="ECO:0000256" key="1">
    <source>
        <dbReference type="ARBA" id="ARBA00093462"/>
    </source>
</evidence>
<dbReference type="AlphaFoldDB" id="A0A6A8MFV8"/>
<dbReference type="RefSeq" id="WP_154549309.1">
    <property type="nucleotide sequence ID" value="NZ_VUMX01000028.1"/>
</dbReference>
<feature type="compositionally biased region" description="Basic and acidic residues" evidence="2">
    <location>
        <begin position="436"/>
        <end position="446"/>
    </location>
</feature>
<dbReference type="InterPro" id="IPR006343">
    <property type="entry name" value="DnaB/C_C"/>
</dbReference>
<dbReference type="InterPro" id="IPR058660">
    <property type="entry name" value="WHD_DnaB"/>
</dbReference>
<evidence type="ECO:0000313" key="5">
    <source>
        <dbReference type="EMBL" id="MST87697.1"/>
    </source>
</evidence>
<dbReference type="GO" id="GO:0004386">
    <property type="term" value="F:helicase activity"/>
    <property type="evidence" value="ECO:0007669"/>
    <property type="project" value="UniProtKB-KW"/>
</dbReference>
<protein>
    <submittedName>
        <fullName evidence="5">Helicase DnaB</fullName>
    </submittedName>
</protein>
<dbReference type="Pfam" id="PF25888">
    <property type="entry name" value="WHD_DnaB"/>
    <property type="match status" value="1"/>
</dbReference>
<evidence type="ECO:0000259" key="4">
    <source>
        <dbReference type="Pfam" id="PF25888"/>
    </source>
</evidence>
<feature type="compositionally biased region" description="Basic and acidic residues" evidence="2">
    <location>
        <begin position="405"/>
        <end position="418"/>
    </location>
</feature>
<dbReference type="Proteomes" id="UP000438120">
    <property type="component" value="Unassembled WGS sequence"/>
</dbReference>
<name>A0A6A8MFV8_9LACO</name>
<keyword evidence="5" id="KW-0347">Helicase</keyword>
<accession>A0A6A8MFV8</accession>
<feature type="domain" description="DnaB/C C-terminal" evidence="3">
    <location>
        <begin position="315"/>
        <end position="387"/>
    </location>
</feature>
<comment type="caution">
    <text evidence="5">The sequence shown here is derived from an EMBL/GenBank/DDBJ whole genome shotgun (WGS) entry which is preliminary data.</text>
</comment>
<gene>
    <name evidence="5" type="ORF">FYJ62_08725</name>
</gene>
<evidence type="ECO:0000313" key="6">
    <source>
        <dbReference type="Proteomes" id="UP000438120"/>
    </source>
</evidence>
<evidence type="ECO:0000259" key="3">
    <source>
        <dbReference type="Pfam" id="PF07261"/>
    </source>
</evidence>
<proteinExistence type="inferred from homology"/>